<gene>
    <name evidence="4" type="ORF">DM02DRAFT_680615</name>
</gene>
<keyword evidence="5" id="KW-1185">Reference proteome</keyword>
<accession>A0A2V1DLB6</accession>
<evidence type="ECO:0000256" key="1">
    <source>
        <dbReference type="ARBA" id="ARBA00008056"/>
    </source>
</evidence>
<dbReference type="GO" id="GO:0046872">
    <property type="term" value="F:metal ion binding"/>
    <property type="evidence" value="ECO:0007669"/>
    <property type="project" value="UniProtKB-KW"/>
</dbReference>
<dbReference type="EMBL" id="KZ805402">
    <property type="protein sequence ID" value="PVH98976.1"/>
    <property type="molecule type" value="Genomic_DNA"/>
</dbReference>
<dbReference type="Pfam" id="PF14226">
    <property type="entry name" value="DIOX_N"/>
    <property type="match status" value="1"/>
</dbReference>
<dbReference type="InterPro" id="IPR026992">
    <property type="entry name" value="DIOX_N"/>
</dbReference>
<evidence type="ECO:0000256" key="2">
    <source>
        <dbReference type="RuleBase" id="RU003682"/>
    </source>
</evidence>
<dbReference type="GO" id="GO:0016491">
    <property type="term" value="F:oxidoreductase activity"/>
    <property type="evidence" value="ECO:0007669"/>
    <property type="project" value="UniProtKB-KW"/>
</dbReference>
<dbReference type="InterPro" id="IPR050231">
    <property type="entry name" value="Iron_ascorbate_oxido_reductase"/>
</dbReference>
<protein>
    <submittedName>
        <fullName evidence="4">Oxidoreductase</fullName>
    </submittedName>
</protein>
<sequence>MGSHSTQKTIADLEIVSLNGLAEKDDAEIRKLLRASSTAGMFYLDLRGPSTEGTFGDIAEIFKTAERFFNLPQESLEKNEILHTGLERGYHAGKGFQYYEIPHIDFRSGSWELPKTLEVQRDSIARTLQSFSDAAQAILWELCAAAKINLPELDMNVNTTKSSDTALKIVFKPPIHDAGTVIHPGHTDSGLITLLWYDEETTQIQILDAEGNGTDDWATVPVVEGCVLVNMADSLASSLEGFAHSTSHRVVAPPGEKRTRNGIMYLLRPYGT</sequence>
<keyword evidence="2" id="KW-0560">Oxidoreductase</keyword>
<evidence type="ECO:0000259" key="3">
    <source>
        <dbReference type="PROSITE" id="PS51471"/>
    </source>
</evidence>
<name>A0A2V1DLB6_9PLEO</name>
<organism evidence="4 5">
    <name type="scientific">Periconia macrospinosa</name>
    <dbReference type="NCBI Taxonomy" id="97972"/>
    <lineage>
        <taxon>Eukaryota</taxon>
        <taxon>Fungi</taxon>
        <taxon>Dikarya</taxon>
        <taxon>Ascomycota</taxon>
        <taxon>Pezizomycotina</taxon>
        <taxon>Dothideomycetes</taxon>
        <taxon>Pleosporomycetidae</taxon>
        <taxon>Pleosporales</taxon>
        <taxon>Massarineae</taxon>
        <taxon>Periconiaceae</taxon>
        <taxon>Periconia</taxon>
    </lineage>
</organism>
<proteinExistence type="inferred from homology"/>
<keyword evidence="2" id="KW-0408">Iron</keyword>
<dbReference type="InterPro" id="IPR005123">
    <property type="entry name" value="Oxoglu/Fe-dep_dioxygenase_dom"/>
</dbReference>
<dbReference type="InterPro" id="IPR027443">
    <property type="entry name" value="IPNS-like_sf"/>
</dbReference>
<dbReference type="PROSITE" id="PS51471">
    <property type="entry name" value="FE2OG_OXY"/>
    <property type="match status" value="1"/>
</dbReference>
<feature type="domain" description="Fe2OG dioxygenase" evidence="3">
    <location>
        <begin position="162"/>
        <end position="269"/>
    </location>
</feature>
<keyword evidence="2" id="KW-0479">Metal-binding</keyword>
<dbReference type="STRING" id="97972.A0A2V1DLB6"/>
<dbReference type="InterPro" id="IPR044861">
    <property type="entry name" value="IPNS-like_FE2OG_OXY"/>
</dbReference>
<dbReference type="SUPFAM" id="SSF51197">
    <property type="entry name" value="Clavaminate synthase-like"/>
    <property type="match status" value="1"/>
</dbReference>
<dbReference type="Pfam" id="PF03171">
    <property type="entry name" value="2OG-FeII_Oxy"/>
    <property type="match status" value="1"/>
</dbReference>
<evidence type="ECO:0000313" key="4">
    <source>
        <dbReference type="EMBL" id="PVH98976.1"/>
    </source>
</evidence>
<dbReference type="Proteomes" id="UP000244855">
    <property type="component" value="Unassembled WGS sequence"/>
</dbReference>
<reference evidence="4 5" key="1">
    <citation type="journal article" date="2018" name="Sci. Rep.">
        <title>Comparative genomics provides insights into the lifestyle and reveals functional heterogeneity of dark septate endophytic fungi.</title>
        <authorList>
            <person name="Knapp D.G."/>
            <person name="Nemeth J.B."/>
            <person name="Barry K."/>
            <person name="Hainaut M."/>
            <person name="Henrissat B."/>
            <person name="Johnson J."/>
            <person name="Kuo A."/>
            <person name="Lim J.H.P."/>
            <person name="Lipzen A."/>
            <person name="Nolan M."/>
            <person name="Ohm R.A."/>
            <person name="Tamas L."/>
            <person name="Grigoriev I.V."/>
            <person name="Spatafora J.W."/>
            <person name="Nagy L.G."/>
            <person name="Kovacs G.M."/>
        </authorList>
    </citation>
    <scope>NUCLEOTIDE SEQUENCE [LARGE SCALE GENOMIC DNA]</scope>
    <source>
        <strain evidence="4 5">DSE2036</strain>
    </source>
</reference>
<comment type="similarity">
    <text evidence="1 2">Belongs to the iron/ascorbate-dependent oxidoreductase family.</text>
</comment>
<dbReference type="AlphaFoldDB" id="A0A2V1DLB6"/>
<dbReference type="GO" id="GO:0044283">
    <property type="term" value="P:small molecule biosynthetic process"/>
    <property type="evidence" value="ECO:0007669"/>
    <property type="project" value="UniProtKB-ARBA"/>
</dbReference>
<dbReference type="Gene3D" id="2.60.120.330">
    <property type="entry name" value="B-lactam Antibiotic, Isopenicillin N Synthase, Chain"/>
    <property type="match status" value="1"/>
</dbReference>
<dbReference type="PANTHER" id="PTHR47990">
    <property type="entry name" value="2-OXOGLUTARATE (2OG) AND FE(II)-DEPENDENT OXYGENASE SUPERFAMILY PROTEIN-RELATED"/>
    <property type="match status" value="1"/>
</dbReference>
<evidence type="ECO:0000313" key="5">
    <source>
        <dbReference type="Proteomes" id="UP000244855"/>
    </source>
</evidence>
<dbReference type="OrthoDB" id="288590at2759"/>